<dbReference type="InterPro" id="IPR007367">
    <property type="entry name" value="DUF433"/>
</dbReference>
<dbReference type="InterPro" id="IPR009057">
    <property type="entry name" value="Homeodomain-like_sf"/>
</dbReference>
<accession>A0ABZ0SC49</accession>
<reference evidence="1 2" key="1">
    <citation type="journal article" date="2023" name="Microorganisms">
        <title>Thiorhodovibrio frisius and Trv. litoralis spp. nov., Two Novel Members from a Clade of Fastidious Purple Sulfur Bacteria That Exhibit Unique Red-Shifted Light-Harvesting Capabilities.</title>
        <authorList>
            <person name="Methner A."/>
            <person name="Kuzyk S.B."/>
            <person name="Petersen J."/>
            <person name="Bauer S."/>
            <person name="Brinkmann H."/>
            <person name="Sichau K."/>
            <person name="Wanner G."/>
            <person name="Wolf J."/>
            <person name="Neumann-Schaal M."/>
            <person name="Henke P."/>
            <person name="Tank M."/>
            <person name="Sproer C."/>
            <person name="Bunk B."/>
            <person name="Overmann J."/>
        </authorList>
    </citation>
    <scope>NUCLEOTIDE SEQUENCE [LARGE SCALE GENOMIC DNA]</scope>
    <source>
        <strain evidence="1 2">DSM 6702</strain>
    </source>
</reference>
<evidence type="ECO:0000313" key="2">
    <source>
        <dbReference type="Proteomes" id="UP001432180"/>
    </source>
</evidence>
<dbReference type="Proteomes" id="UP001432180">
    <property type="component" value="Chromosome"/>
</dbReference>
<dbReference type="InterPro" id="IPR036388">
    <property type="entry name" value="WH-like_DNA-bd_sf"/>
</dbReference>
<gene>
    <name evidence="1" type="ORF">Thiowin_03688</name>
</gene>
<dbReference type="EMBL" id="CP121472">
    <property type="protein sequence ID" value="WPL18608.1"/>
    <property type="molecule type" value="Genomic_DNA"/>
</dbReference>
<dbReference type="PROSITE" id="PS51257">
    <property type="entry name" value="PROKAR_LIPOPROTEIN"/>
    <property type="match status" value="1"/>
</dbReference>
<organism evidence="1 2">
    <name type="scientific">Thiorhodovibrio winogradskyi</name>
    <dbReference type="NCBI Taxonomy" id="77007"/>
    <lineage>
        <taxon>Bacteria</taxon>
        <taxon>Pseudomonadati</taxon>
        <taxon>Pseudomonadota</taxon>
        <taxon>Gammaproteobacteria</taxon>
        <taxon>Chromatiales</taxon>
        <taxon>Chromatiaceae</taxon>
        <taxon>Thiorhodovibrio</taxon>
    </lineage>
</organism>
<dbReference type="SUPFAM" id="SSF46689">
    <property type="entry name" value="Homeodomain-like"/>
    <property type="match status" value="1"/>
</dbReference>
<dbReference type="Pfam" id="PF04255">
    <property type="entry name" value="DUF433"/>
    <property type="match status" value="1"/>
</dbReference>
<evidence type="ECO:0000313" key="1">
    <source>
        <dbReference type="EMBL" id="WPL18608.1"/>
    </source>
</evidence>
<dbReference type="Gene3D" id="1.10.10.10">
    <property type="entry name" value="Winged helix-like DNA-binding domain superfamily/Winged helix DNA-binding domain"/>
    <property type="match status" value="1"/>
</dbReference>
<name>A0ABZ0SC49_9GAMM</name>
<keyword evidence="2" id="KW-1185">Reference proteome</keyword>
<sequence length="62" mass="6647">MGGKACIRGLRITAGNIVSLVASGCGFDEILDAYPDLDEKDIIAAMRFIERAETGEKTWSLG</sequence>
<evidence type="ECO:0008006" key="3">
    <source>
        <dbReference type="Google" id="ProtNLM"/>
    </source>
</evidence>
<proteinExistence type="predicted"/>
<dbReference type="RefSeq" id="WP_328984359.1">
    <property type="nucleotide sequence ID" value="NZ_CP121472.1"/>
</dbReference>
<protein>
    <recommendedName>
        <fullName evidence="3">DUF433 domain-containing protein</fullName>
    </recommendedName>
</protein>